<dbReference type="AlphaFoldDB" id="A0ABD6T9E3"/>
<reference evidence="1 2" key="1">
    <citation type="submission" date="2017-09" db="EMBL/GenBank/DDBJ databases">
        <title>Large-scale bioinformatics analysis of Bacillus genomes uncovers conserved roles of natural products in bacterial physiology.</title>
        <authorList>
            <consortium name="Agbiome Team Llc"/>
            <person name="Bleich R.M."/>
            <person name="Grubbs K.J."/>
            <person name="Santa Maria K.C."/>
            <person name="Allen S.E."/>
            <person name="Farag S."/>
            <person name="Shank E.A."/>
            <person name="Bowers A."/>
        </authorList>
    </citation>
    <scope>NUCLEOTIDE SEQUENCE [LARGE SCALE GENOMIC DNA]</scope>
    <source>
        <strain evidence="1 2">AFS037265</strain>
    </source>
</reference>
<comment type="caution">
    <text evidence="1">The sequence shown here is derived from an EMBL/GenBank/DDBJ whole genome shotgun (WGS) entry which is preliminary data.</text>
</comment>
<dbReference type="Proteomes" id="UP000221918">
    <property type="component" value="Unassembled WGS sequence"/>
</dbReference>
<accession>A0ABD6T9E3</accession>
<sequence length="96" mass="11516">MQKPIIVLVEYDFHNGNIDKDVFLFLNMKKAKAFGKNLARQYLENNKLTESDFQGEFDTFEVEEDNSWYSFITWLDSECDKYNVFVYEREFEDAVT</sequence>
<proteinExistence type="predicted"/>
<dbReference type="EMBL" id="NUTL01000037">
    <property type="protein sequence ID" value="PHE99940.1"/>
    <property type="molecule type" value="Genomic_DNA"/>
</dbReference>
<name>A0ABD6T9E3_9BACI</name>
<dbReference type="RefSeq" id="WP_098609853.1">
    <property type="nucleotide sequence ID" value="NZ_NUTL01000037.1"/>
</dbReference>
<protein>
    <submittedName>
        <fullName evidence="1">Uncharacterized protein</fullName>
    </submittedName>
</protein>
<evidence type="ECO:0000313" key="2">
    <source>
        <dbReference type="Proteomes" id="UP000221918"/>
    </source>
</evidence>
<organism evidence="1 2">
    <name type="scientific">Bacillus pseudomycoides</name>
    <dbReference type="NCBI Taxonomy" id="64104"/>
    <lineage>
        <taxon>Bacteria</taxon>
        <taxon>Bacillati</taxon>
        <taxon>Bacillota</taxon>
        <taxon>Bacilli</taxon>
        <taxon>Bacillales</taxon>
        <taxon>Bacillaceae</taxon>
        <taxon>Bacillus</taxon>
        <taxon>Bacillus cereus group</taxon>
    </lineage>
</organism>
<evidence type="ECO:0000313" key="1">
    <source>
        <dbReference type="EMBL" id="PHE99940.1"/>
    </source>
</evidence>
<gene>
    <name evidence="1" type="ORF">COF81_09490</name>
</gene>